<dbReference type="CDD" id="cd17546">
    <property type="entry name" value="REC_hyHK_CKI1_RcsC-like"/>
    <property type="match status" value="1"/>
</dbReference>
<dbReference type="SUPFAM" id="SSF55874">
    <property type="entry name" value="ATPase domain of HSP90 chaperone/DNA topoisomerase II/histidine kinase"/>
    <property type="match status" value="1"/>
</dbReference>
<dbReference type="Gene3D" id="3.40.50.2300">
    <property type="match status" value="1"/>
</dbReference>
<feature type="domain" description="Response regulatory" evidence="4">
    <location>
        <begin position="783"/>
        <end position="919"/>
    </location>
</feature>
<reference evidence="5 6" key="1">
    <citation type="submission" date="2016-05" db="EMBL/GenBank/DDBJ databases">
        <title>Comparative analysis of secretome profiles of manganese(II)-oxidizing ascomycete fungi.</title>
        <authorList>
            <consortium name="DOE Joint Genome Institute"/>
            <person name="Zeiner C.A."/>
            <person name="Purvine S.O."/>
            <person name="Zink E.M."/>
            <person name="Wu S."/>
            <person name="Pasa-Tolic L."/>
            <person name="Chaput D.L."/>
            <person name="Haridas S."/>
            <person name="Grigoriev I.V."/>
            <person name="Santelli C.M."/>
            <person name="Hansel C.M."/>
        </authorList>
    </citation>
    <scope>NUCLEOTIDE SEQUENCE [LARGE SCALE GENOMIC DNA]</scope>
    <source>
        <strain evidence="5 6">AP3s5-JAC2a</strain>
    </source>
</reference>
<dbReference type="SMART" id="SM00387">
    <property type="entry name" value="HATPase_c"/>
    <property type="match status" value="1"/>
</dbReference>
<dbReference type="RefSeq" id="XP_018036146.1">
    <property type="nucleotide sequence ID" value="XM_018180890.1"/>
</dbReference>
<dbReference type="PANTHER" id="PTHR43719">
    <property type="entry name" value="TWO-COMPONENT HISTIDINE KINASE"/>
    <property type="match status" value="1"/>
</dbReference>
<accession>A0A177CF09</accession>
<dbReference type="Proteomes" id="UP000077069">
    <property type="component" value="Unassembled WGS sequence"/>
</dbReference>
<dbReference type="InterPro" id="IPR036890">
    <property type="entry name" value="HATPase_C_sf"/>
</dbReference>
<dbReference type="Gene3D" id="3.30.565.10">
    <property type="entry name" value="Histidine kinase-like ATPase, C-terminal domain"/>
    <property type="match status" value="1"/>
</dbReference>
<dbReference type="Pfam" id="PF02518">
    <property type="entry name" value="HATPase_c"/>
    <property type="match status" value="1"/>
</dbReference>
<evidence type="ECO:0000256" key="1">
    <source>
        <dbReference type="ARBA" id="ARBA00022553"/>
    </source>
</evidence>
<dbReference type="InterPro" id="IPR035965">
    <property type="entry name" value="PAS-like_dom_sf"/>
</dbReference>
<dbReference type="PANTHER" id="PTHR43719:SF31">
    <property type="entry name" value="HISTIDINE KINASE"/>
    <property type="match status" value="1"/>
</dbReference>
<dbReference type="Gene3D" id="3.30.450.20">
    <property type="entry name" value="PAS domain"/>
    <property type="match status" value="2"/>
</dbReference>
<dbReference type="PROSITE" id="PS50110">
    <property type="entry name" value="RESPONSE_REGULATORY"/>
    <property type="match status" value="1"/>
</dbReference>
<dbReference type="GeneID" id="28764376"/>
<dbReference type="InterPro" id="IPR004358">
    <property type="entry name" value="Sig_transdc_His_kin-like_C"/>
</dbReference>
<keyword evidence="6" id="KW-1185">Reference proteome</keyword>
<feature type="domain" description="Histidine kinase" evidence="3">
    <location>
        <begin position="462"/>
        <end position="734"/>
    </location>
</feature>
<dbReference type="STRING" id="1460663.A0A177CF09"/>
<dbReference type="EMBL" id="KV441552">
    <property type="protein sequence ID" value="OAG05781.1"/>
    <property type="molecule type" value="Genomic_DNA"/>
</dbReference>
<dbReference type="CDD" id="cd00082">
    <property type="entry name" value="HisKA"/>
    <property type="match status" value="1"/>
</dbReference>
<dbReference type="CDD" id="cd00130">
    <property type="entry name" value="PAS"/>
    <property type="match status" value="1"/>
</dbReference>
<dbReference type="InterPro" id="IPR005467">
    <property type="entry name" value="His_kinase_dom"/>
</dbReference>
<dbReference type="Pfam" id="PF00072">
    <property type="entry name" value="Response_reg"/>
    <property type="match status" value="1"/>
</dbReference>
<keyword evidence="1 2" id="KW-0597">Phosphoprotein</keyword>
<dbReference type="SMART" id="SM00388">
    <property type="entry name" value="HisKA"/>
    <property type="match status" value="1"/>
</dbReference>
<dbReference type="GO" id="GO:0000155">
    <property type="term" value="F:phosphorelay sensor kinase activity"/>
    <property type="evidence" value="ECO:0007669"/>
    <property type="project" value="InterPro"/>
</dbReference>
<evidence type="ECO:0000259" key="4">
    <source>
        <dbReference type="PROSITE" id="PS50110"/>
    </source>
</evidence>
<dbReference type="SUPFAM" id="SSF47384">
    <property type="entry name" value="Homodimeric domain of signal transducing histidine kinase"/>
    <property type="match status" value="1"/>
</dbReference>
<protein>
    <submittedName>
        <fullName evidence="5">Uncharacterized protein</fullName>
    </submittedName>
</protein>
<dbReference type="InParanoid" id="A0A177CF09"/>
<dbReference type="Gene3D" id="1.10.287.130">
    <property type="match status" value="1"/>
</dbReference>
<evidence type="ECO:0000313" key="6">
    <source>
        <dbReference type="Proteomes" id="UP000077069"/>
    </source>
</evidence>
<dbReference type="OrthoDB" id="60033at2759"/>
<dbReference type="Pfam" id="PF00512">
    <property type="entry name" value="HisKA"/>
    <property type="match status" value="1"/>
</dbReference>
<dbReference type="SMART" id="SM00091">
    <property type="entry name" value="PAS"/>
    <property type="match status" value="1"/>
</dbReference>
<dbReference type="InterPro" id="IPR001789">
    <property type="entry name" value="Sig_transdc_resp-reg_receiver"/>
</dbReference>
<gene>
    <name evidence="5" type="ORF">CC84DRAFT_1186923</name>
</gene>
<organism evidence="5 6">
    <name type="scientific">Paraphaeosphaeria sporulosa</name>
    <dbReference type="NCBI Taxonomy" id="1460663"/>
    <lineage>
        <taxon>Eukaryota</taxon>
        <taxon>Fungi</taxon>
        <taxon>Dikarya</taxon>
        <taxon>Ascomycota</taxon>
        <taxon>Pezizomycotina</taxon>
        <taxon>Dothideomycetes</taxon>
        <taxon>Pleosporomycetidae</taxon>
        <taxon>Pleosporales</taxon>
        <taxon>Massarineae</taxon>
        <taxon>Didymosphaeriaceae</taxon>
        <taxon>Paraphaeosphaeria</taxon>
    </lineage>
</organism>
<proteinExistence type="predicted"/>
<evidence type="ECO:0000259" key="3">
    <source>
        <dbReference type="PROSITE" id="PS50109"/>
    </source>
</evidence>
<evidence type="ECO:0000313" key="5">
    <source>
        <dbReference type="EMBL" id="OAG05781.1"/>
    </source>
</evidence>
<dbReference type="SMART" id="SM00448">
    <property type="entry name" value="REC"/>
    <property type="match status" value="1"/>
</dbReference>
<dbReference type="PROSITE" id="PS50109">
    <property type="entry name" value="HIS_KIN"/>
    <property type="match status" value="1"/>
</dbReference>
<dbReference type="InterPro" id="IPR000014">
    <property type="entry name" value="PAS"/>
</dbReference>
<feature type="modified residue" description="4-aspartylphosphate" evidence="2">
    <location>
        <position position="849"/>
    </location>
</feature>
<dbReference type="AlphaFoldDB" id="A0A177CF09"/>
<dbReference type="InterPro" id="IPR050956">
    <property type="entry name" value="2C_system_His_kinase"/>
</dbReference>
<dbReference type="PRINTS" id="PR00344">
    <property type="entry name" value="BCTRLSENSOR"/>
</dbReference>
<dbReference type="SUPFAM" id="SSF55785">
    <property type="entry name" value="PYP-like sensor domain (PAS domain)"/>
    <property type="match status" value="1"/>
</dbReference>
<name>A0A177CF09_9PLEO</name>
<sequence>MLFSDSRAAAIYWGPQRIAIYNESAAPLLGSLHPKLMGNAFKETMEHLWGFYGPLFHTLENGQQGFSQNELEIPFHRDGFLEETWWDGGLVSLKNDAGNHGGVYFSWTEVTRAVLQNRRMALSKRLGLSPSATIESTWQHIHDVLAQHPRDIPMAIMYGTDEHDLHNGTLRLRHTIGLPPDHAGAPSTLDPCPIVSLFRRAQESPTDFLMIDLSKEQVDPTILENIDWQGYGEPSRHLVIIPLEISKIVRGYIMLGLNPRQPFDLDYEQSMTELTRQLRELMARITIQKDTQKRELDLKEELSHTERRISRLAEVVPVGIYELAADGTLLWANTQFWEIFELPYDQRDPEKFDWKEYIHPDDHPRALGEMGKCLVQAVEISDTLRLKKYYQPPQLGHDLPSSDEPFWLMYAASPNLNRDGTVHSLMGSLTDISHLKWSEQLHLRNAEAARKERQRQEEFIDITSHEMRNPLSAITQCADSVIMSLQDAQSKSDVDSLFEIIKLNAEAAESILFCAAHQRRIINDILLLGKLDSKLLTISPKAFHPQDLVNQALQMFSAECDANDIDIRTDTDSSPAMDRSSTVCADPSRLMQIMVNLLSNAIKFSRSRPIRQITIRCGSSASPPPEHTFGPNFKWYSTGTRRPDLTRESDYGEGDILYLHYAIIDSGKGIKPEFVSNVFTKFNQAERRTHTEYGGSGLGLYISQELTEMQGGRIGIESEFEVGSTFAFYTKVRLSLSESATPIDSTGHMYSVAKTNHALKSLGSTGMGNGLQAPPHSPSVTYKILLVEDNLLNQKVLAKQLRKVGCVVRTCNHGGEAVDSILRLYNRPPEFGTPAPDDNITRFDCILMDWEMPVCDGIRASKKIRAIEAEGEKKRNVIIGVTANARTEQIAMAEKAGMDSVITKPFRVAELLAKLGKYVAVPGGTNDE</sequence>
<dbReference type="InterPro" id="IPR003661">
    <property type="entry name" value="HisK_dim/P_dom"/>
</dbReference>
<dbReference type="InterPro" id="IPR003594">
    <property type="entry name" value="HATPase_dom"/>
</dbReference>
<dbReference type="InterPro" id="IPR036097">
    <property type="entry name" value="HisK_dim/P_sf"/>
</dbReference>
<evidence type="ECO:0000256" key="2">
    <source>
        <dbReference type="PROSITE-ProRule" id="PRU00169"/>
    </source>
</evidence>
<dbReference type="SUPFAM" id="SSF52172">
    <property type="entry name" value="CheY-like"/>
    <property type="match status" value="1"/>
</dbReference>
<dbReference type="InterPro" id="IPR011006">
    <property type="entry name" value="CheY-like_superfamily"/>
</dbReference>